<protein>
    <submittedName>
        <fullName evidence="4">Protein tyrosine phosphatase</fullName>
    </submittedName>
</protein>
<organism evidence="4 5">
    <name type="scientific">Labrys okinawensis</name>
    <dbReference type="NCBI Taxonomy" id="346911"/>
    <lineage>
        <taxon>Bacteria</taxon>
        <taxon>Pseudomonadati</taxon>
        <taxon>Pseudomonadota</taxon>
        <taxon>Alphaproteobacteria</taxon>
        <taxon>Hyphomicrobiales</taxon>
        <taxon>Xanthobacteraceae</taxon>
        <taxon>Labrys</taxon>
    </lineage>
</organism>
<dbReference type="Proteomes" id="UP000237682">
    <property type="component" value="Unassembled WGS sequence"/>
</dbReference>
<proteinExistence type="inferred from homology"/>
<dbReference type="GO" id="GO:0016791">
    <property type="term" value="F:phosphatase activity"/>
    <property type="evidence" value="ECO:0007669"/>
    <property type="project" value="TreeGrafter"/>
</dbReference>
<accession>A0A2S9Q7R1</accession>
<evidence type="ECO:0000256" key="1">
    <source>
        <dbReference type="ARBA" id="ARBA00009580"/>
    </source>
</evidence>
<dbReference type="PANTHER" id="PTHR31126:SF72">
    <property type="entry name" value="DUAL SPECIFICITY PROTEIN PHOSPHATASE TPBA"/>
    <property type="match status" value="1"/>
</dbReference>
<sequence>MRGVLLAASLGCAAILAAGATYLGLQYLGGNFHTVVVGELYRSGQPTPGRLRHYVRETGIRTVINLRGRNAGAAWYDAEVAESARLGIAHIDFAMSASRELSGLQADALVHVLRNAEKPILIHCEGGADRSGLAAALYLAAISKATEAQAESQMSLRFGHFSLPFLRSYAMDDTFENLEASLGYTKS</sequence>
<dbReference type="Gene3D" id="3.90.190.10">
    <property type="entry name" value="Protein tyrosine phosphatase superfamily"/>
    <property type="match status" value="1"/>
</dbReference>
<name>A0A2S9Q7R1_9HYPH</name>
<keyword evidence="5" id="KW-1185">Reference proteome</keyword>
<dbReference type="InterPro" id="IPR029021">
    <property type="entry name" value="Prot-tyrosine_phosphatase-like"/>
</dbReference>
<dbReference type="EMBL" id="PUEJ01000009">
    <property type="protein sequence ID" value="PRH85388.1"/>
    <property type="molecule type" value="Genomic_DNA"/>
</dbReference>
<dbReference type="OrthoDB" id="9814896at2"/>
<feature type="domain" description="Swiss Army Knife protein DSP-PTPase phosphatase" evidence="3">
    <location>
        <begin position="55"/>
        <end position="153"/>
    </location>
</feature>
<dbReference type="InterPro" id="IPR057023">
    <property type="entry name" value="PTP-SAK"/>
</dbReference>
<comment type="similarity">
    <text evidence="1">Belongs to the protein-tyrosine phosphatase family.</text>
</comment>
<keyword evidence="2" id="KW-0378">Hydrolase</keyword>
<dbReference type="InterPro" id="IPR016130">
    <property type="entry name" value="Tyr_Pase_AS"/>
</dbReference>
<dbReference type="Pfam" id="PF22784">
    <property type="entry name" value="PTP-SAK"/>
    <property type="match status" value="1"/>
</dbReference>
<comment type="caution">
    <text evidence="4">The sequence shown here is derived from an EMBL/GenBank/DDBJ whole genome shotgun (WGS) entry which is preliminary data.</text>
</comment>
<gene>
    <name evidence="4" type="ORF">C5L14_22845</name>
</gene>
<dbReference type="PANTHER" id="PTHR31126">
    <property type="entry name" value="TYROSINE-PROTEIN PHOSPHATASE"/>
    <property type="match status" value="1"/>
</dbReference>
<dbReference type="AlphaFoldDB" id="A0A2S9Q7R1"/>
<reference evidence="4 5" key="1">
    <citation type="submission" date="2018-02" db="EMBL/GenBank/DDBJ databases">
        <title>Whole genome sequencing of endophytic bacterium.</title>
        <authorList>
            <person name="Eedara R."/>
            <person name="Podile A.R."/>
        </authorList>
    </citation>
    <scope>NUCLEOTIDE SEQUENCE [LARGE SCALE GENOMIC DNA]</scope>
    <source>
        <strain evidence="4 5">RP1T</strain>
    </source>
</reference>
<evidence type="ECO:0000313" key="5">
    <source>
        <dbReference type="Proteomes" id="UP000237682"/>
    </source>
</evidence>
<evidence type="ECO:0000313" key="4">
    <source>
        <dbReference type="EMBL" id="PRH85388.1"/>
    </source>
</evidence>
<dbReference type="SUPFAM" id="SSF52799">
    <property type="entry name" value="(Phosphotyrosine protein) phosphatases II"/>
    <property type="match status" value="1"/>
</dbReference>
<evidence type="ECO:0000259" key="3">
    <source>
        <dbReference type="Pfam" id="PF22784"/>
    </source>
</evidence>
<dbReference type="PROSITE" id="PS00383">
    <property type="entry name" value="TYR_PHOSPHATASE_1"/>
    <property type="match status" value="1"/>
</dbReference>
<evidence type="ECO:0000256" key="2">
    <source>
        <dbReference type="ARBA" id="ARBA00022801"/>
    </source>
</evidence>